<dbReference type="GO" id="GO:0005886">
    <property type="term" value="C:plasma membrane"/>
    <property type="evidence" value="ECO:0007669"/>
    <property type="project" value="UniProtKB-SubCell"/>
</dbReference>
<reference evidence="13" key="1">
    <citation type="submission" date="2021-04" db="EMBL/GenBank/DDBJ databases">
        <title>A novel Synergistetes isolate from a pyrite-forming mixed culture.</title>
        <authorList>
            <person name="Bunk B."/>
            <person name="Sproer C."/>
            <person name="Spring S."/>
            <person name="Pester M."/>
        </authorList>
    </citation>
    <scope>NUCLEOTIDE SEQUENCE [LARGE SCALE GENOMIC DNA]</scope>
    <source>
        <strain evidence="13">J.5.4.2-T.3.5.2</strain>
    </source>
</reference>
<evidence type="ECO:0000313" key="12">
    <source>
        <dbReference type="EMBL" id="QTX32696.1"/>
    </source>
</evidence>
<evidence type="ECO:0000256" key="2">
    <source>
        <dbReference type="ARBA" id="ARBA00004651"/>
    </source>
</evidence>
<feature type="domain" description="Histidine kinase" evidence="11">
    <location>
        <begin position="250"/>
        <end position="446"/>
    </location>
</feature>
<dbReference type="SUPFAM" id="SSF47384">
    <property type="entry name" value="Homodimeric domain of signal transducing histidine kinase"/>
    <property type="match status" value="1"/>
</dbReference>
<dbReference type="EC" id="2.7.13.3" evidence="3"/>
<feature type="transmembrane region" description="Helical" evidence="10">
    <location>
        <begin position="189"/>
        <end position="213"/>
    </location>
</feature>
<keyword evidence="10" id="KW-1133">Transmembrane helix</keyword>
<dbReference type="Gene3D" id="1.10.287.130">
    <property type="match status" value="1"/>
</dbReference>
<keyword evidence="4" id="KW-1003">Cell membrane</keyword>
<evidence type="ECO:0000256" key="5">
    <source>
        <dbReference type="ARBA" id="ARBA00022553"/>
    </source>
</evidence>
<dbReference type="GO" id="GO:0000155">
    <property type="term" value="F:phosphorelay sensor kinase activity"/>
    <property type="evidence" value="ECO:0007669"/>
    <property type="project" value="InterPro"/>
</dbReference>
<dbReference type="PRINTS" id="PR00344">
    <property type="entry name" value="BCTRLSENSOR"/>
</dbReference>
<dbReference type="InterPro" id="IPR036097">
    <property type="entry name" value="HisK_dim/P_sf"/>
</dbReference>
<keyword evidence="8" id="KW-0902">Two-component regulatory system</keyword>
<evidence type="ECO:0000256" key="4">
    <source>
        <dbReference type="ARBA" id="ARBA00022475"/>
    </source>
</evidence>
<feature type="transmembrane region" description="Helical" evidence="10">
    <location>
        <begin position="116"/>
        <end position="133"/>
    </location>
</feature>
<dbReference type="Pfam" id="PF00512">
    <property type="entry name" value="HisKA"/>
    <property type="match status" value="1"/>
</dbReference>
<evidence type="ECO:0000256" key="6">
    <source>
        <dbReference type="ARBA" id="ARBA00022679"/>
    </source>
</evidence>
<dbReference type="InterPro" id="IPR036890">
    <property type="entry name" value="HATPase_C_sf"/>
</dbReference>
<dbReference type="Pfam" id="PF02518">
    <property type="entry name" value="HATPase_c"/>
    <property type="match status" value="1"/>
</dbReference>
<dbReference type="SMART" id="SM00387">
    <property type="entry name" value="HATPase_c"/>
    <property type="match status" value="1"/>
</dbReference>
<keyword evidence="10" id="KW-0812">Transmembrane</keyword>
<feature type="transmembrane region" description="Helical" evidence="10">
    <location>
        <begin position="50"/>
        <end position="70"/>
    </location>
</feature>
<dbReference type="Proteomes" id="UP000671879">
    <property type="component" value="Chromosome"/>
</dbReference>
<gene>
    <name evidence="12" type="ORF">KAR29_01785</name>
</gene>
<dbReference type="PANTHER" id="PTHR44936">
    <property type="entry name" value="SENSOR PROTEIN CREC"/>
    <property type="match status" value="1"/>
</dbReference>
<dbReference type="Gene3D" id="3.30.565.10">
    <property type="entry name" value="Histidine kinase-like ATPase, C-terminal domain"/>
    <property type="match status" value="1"/>
</dbReference>
<keyword evidence="6" id="KW-0808">Transferase</keyword>
<dbReference type="EMBL" id="CP072943">
    <property type="protein sequence ID" value="QTX32696.1"/>
    <property type="molecule type" value="Genomic_DNA"/>
</dbReference>
<dbReference type="KEGG" id="aram:KAR29_01785"/>
<evidence type="ECO:0000259" key="11">
    <source>
        <dbReference type="PROSITE" id="PS50109"/>
    </source>
</evidence>
<keyword evidence="5" id="KW-0597">Phosphoprotein</keyword>
<dbReference type="SUPFAM" id="SSF55874">
    <property type="entry name" value="ATPase domain of HSP90 chaperone/DNA topoisomerase II/histidine kinase"/>
    <property type="match status" value="1"/>
</dbReference>
<dbReference type="PROSITE" id="PS50109">
    <property type="entry name" value="HIS_KIN"/>
    <property type="match status" value="1"/>
</dbReference>
<dbReference type="InterPro" id="IPR004358">
    <property type="entry name" value="Sig_transdc_His_kin-like_C"/>
</dbReference>
<evidence type="ECO:0000256" key="7">
    <source>
        <dbReference type="ARBA" id="ARBA00022777"/>
    </source>
</evidence>
<evidence type="ECO:0000256" key="8">
    <source>
        <dbReference type="ARBA" id="ARBA00023012"/>
    </source>
</evidence>
<dbReference type="CDD" id="cd00075">
    <property type="entry name" value="HATPase"/>
    <property type="match status" value="1"/>
</dbReference>
<sequence length="451" mass="49267">MGPVEKRGLSPGPLGLALLFLWILSQNSERPVFGVFRFIDLAVERSDSGYLLAAMALLVAVNAVKALFLYEGWLLVGSSVASLFGCPRLERVVPLVAVPLCYQIVTWLDLPSIPHFGMPAVLGLSGVVLIQYLTRDVSRWGRQALVLGILLLSLQWLDVIPLFTAYGFGWGELSMAVKTTASLMETESILNMAGLVSFLGLFAAALVTTELFISYEKQLAQLRRLRRQERELSELRERQLAGRVTGEIQRLVHDLKRPLTTVTGLADVLAATLPREGSRRHAAMILDAAATMDQMISEILSPQARRPVPAGTLVDYAVSQLRPLPWGESIAVDVDERACGLIVFVNVVRLSRALVNLLDNGHRAAGEPAALLLSAFRRGGELVLAVDDDGPGMEHLPRPHRSGWGSTGLGLPFVEEVVREHGGRLEYGRSRRLRGASVTISLPLQKGEKIP</sequence>
<keyword evidence="9" id="KW-0843">Virulence</keyword>
<proteinExistence type="predicted"/>
<evidence type="ECO:0000256" key="1">
    <source>
        <dbReference type="ARBA" id="ARBA00000085"/>
    </source>
</evidence>
<dbReference type="InterPro" id="IPR005467">
    <property type="entry name" value="His_kinase_dom"/>
</dbReference>
<dbReference type="InterPro" id="IPR050980">
    <property type="entry name" value="2C_sensor_his_kinase"/>
</dbReference>
<evidence type="ECO:0000313" key="13">
    <source>
        <dbReference type="Proteomes" id="UP000671879"/>
    </source>
</evidence>
<evidence type="ECO:0000256" key="9">
    <source>
        <dbReference type="ARBA" id="ARBA00023026"/>
    </source>
</evidence>
<comment type="subcellular location">
    <subcellularLocation>
        <location evidence="2">Cell membrane</location>
        <topology evidence="2">Multi-pass membrane protein</topology>
    </subcellularLocation>
</comment>
<protein>
    <recommendedName>
        <fullName evidence="3">histidine kinase</fullName>
        <ecNumber evidence="3">2.7.13.3</ecNumber>
    </recommendedName>
</protein>
<keyword evidence="13" id="KW-1185">Reference proteome</keyword>
<dbReference type="PANTHER" id="PTHR44936:SF9">
    <property type="entry name" value="SENSOR PROTEIN CREC"/>
    <property type="match status" value="1"/>
</dbReference>
<accession>A0A9Q7EZ48</accession>
<feature type="transmembrane region" description="Helical" evidence="10">
    <location>
        <begin position="145"/>
        <end position="169"/>
    </location>
</feature>
<dbReference type="CDD" id="cd00082">
    <property type="entry name" value="HisKA"/>
    <property type="match status" value="1"/>
</dbReference>
<dbReference type="AlphaFoldDB" id="A0A9Q7EZ48"/>
<keyword evidence="7 12" id="KW-0418">Kinase</keyword>
<dbReference type="RefSeq" id="WP_274373947.1">
    <property type="nucleotide sequence ID" value="NZ_CP072943.1"/>
</dbReference>
<dbReference type="InterPro" id="IPR003594">
    <property type="entry name" value="HATPase_dom"/>
</dbReference>
<evidence type="ECO:0000256" key="10">
    <source>
        <dbReference type="SAM" id="Phobius"/>
    </source>
</evidence>
<comment type="catalytic activity">
    <reaction evidence="1">
        <text>ATP + protein L-histidine = ADP + protein N-phospho-L-histidine.</text>
        <dbReference type="EC" id="2.7.13.3"/>
    </reaction>
</comment>
<organism evidence="12 13">
    <name type="scientific">Aminithiophilus ramosus</name>
    <dbReference type="NCBI Taxonomy" id="3029084"/>
    <lineage>
        <taxon>Bacteria</taxon>
        <taxon>Thermotogati</taxon>
        <taxon>Synergistota</taxon>
        <taxon>Synergistia</taxon>
        <taxon>Synergistales</taxon>
        <taxon>Aminithiophilaceae</taxon>
        <taxon>Aminithiophilus</taxon>
    </lineage>
</organism>
<name>A0A9Q7EZ48_9BACT</name>
<dbReference type="InterPro" id="IPR003661">
    <property type="entry name" value="HisK_dim/P_dom"/>
</dbReference>
<keyword evidence="10" id="KW-0472">Membrane</keyword>
<evidence type="ECO:0000256" key="3">
    <source>
        <dbReference type="ARBA" id="ARBA00012438"/>
    </source>
</evidence>